<reference evidence="2 3" key="1">
    <citation type="journal article" date="2016" name="Mol. Biol. Evol.">
        <title>Comparative Genomics of Early-Diverging Mushroom-Forming Fungi Provides Insights into the Origins of Lignocellulose Decay Capabilities.</title>
        <authorList>
            <person name="Nagy L.G."/>
            <person name="Riley R."/>
            <person name="Tritt A."/>
            <person name="Adam C."/>
            <person name="Daum C."/>
            <person name="Floudas D."/>
            <person name="Sun H."/>
            <person name="Yadav J.S."/>
            <person name="Pangilinan J."/>
            <person name="Larsson K.H."/>
            <person name="Matsuura K."/>
            <person name="Barry K."/>
            <person name="Labutti K."/>
            <person name="Kuo R."/>
            <person name="Ohm R.A."/>
            <person name="Bhattacharya S.S."/>
            <person name="Shirouzu T."/>
            <person name="Yoshinaga Y."/>
            <person name="Martin F.M."/>
            <person name="Grigoriev I.V."/>
            <person name="Hibbett D.S."/>
        </authorList>
    </citation>
    <scope>NUCLEOTIDE SEQUENCE [LARGE SCALE GENOMIC DNA]</scope>
    <source>
        <strain evidence="2 3">HHB12029</strain>
    </source>
</reference>
<dbReference type="Gene3D" id="2.80.10.50">
    <property type="match status" value="1"/>
</dbReference>
<evidence type="ECO:0000313" key="2">
    <source>
        <dbReference type="EMBL" id="KZV97900.1"/>
    </source>
</evidence>
<dbReference type="SUPFAM" id="SSF50370">
    <property type="entry name" value="Ricin B-like lectins"/>
    <property type="match status" value="1"/>
</dbReference>
<proteinExistence type="predicted"/>
<evidence type="ECO:0000256" key="1">
    <source>
        <dbReference type="SAM" id="SignalP"/>
    </source>
</evidence>
<dbReference type="Proteomes" id="UP000077266">
    <property type="component" value="Unassembled WGS sequence"/>
</dbReference>
<dbReference type="InterPro" id="IPR035992">
    <property type="entry name" value="Ricin_B-like_lectins"/>
</dbReference>
<organism evidence="2 3">
    <name type="scientific">Exidia glandulosa HHB12029</name>
    <dbReference type="NCBI Taxonomy" id="1314781"/>
    <lineage>
        <taxon>Eukaryota</taxon>
        <taxon>Fungi</taxon>
        <taxon>Dikarya</taxon>
        <taxon>Basidiomycota</taxon>
        <taxon>Agaricomycotina</taxon>
        <taxon>Agaricomycetes</taxon>
        <taxon>Auriculariales</taxon>
        <taxon>Exidiaceae</taxon>
        <taxon>Exidia</taxon>
    </lineage>
</organism>
<feature type="chain" id="PRO_5007861799" description="Ricin B lectin domain-containing protein" evidence="1">
    <location>
        <begin position="19"/>
        <end position="329"/>
    </location>
</feature>
<keyword evidence="1" id="KW-0732">Signal</keyword>
<evidence type="ECO:0000313" key="3">
    <source>
        <dbReference type="Proteomes" id="UP000077266"/>
    </source>
</evidence>
<dbReference type="EMBL" id="KV425924">
    <property type="protein sequence ID" value="KZV97900.1"/>
    <property type="molecule type" value="Genomic_DNA"/>
</dbReference>
<keyword evidence="3" id="KW-1185">Reference proteome</keyword>
<dbReference type="InParanoid" id="A0A165LIS9"/>
<name>A0A165LIS9_EXIGL</name>
<protein>
    <recommendedName>
        <fullName evidence="4">Ricin B lectin domain-containing protein</fullName>
    </recommendedName>
</protein>
<sequence length="329" mass="35911">MLLIVYLVHLSLALTALARPNGVFRIYSGQDPSRALYFSTSSAPVVRAGDKKETVDQTWSIYCPENPWNYGCSTVQNVLTPGRAMVPISLVAGSNITAQPIPNITTPFTWNALAVSGKPRHYTFATPGGLYLTYQGHRAAVTVEQKQTGNTTAQEWILEVIAPLSATYQIGSIWYMRGAGVIESKSLDVPSTASIATYAAGNTAQHWNVNALGSGLYTIRNSANGGYLGAQKNYTQVGVTSKTVPYYWAAKFAGEYLYLTLSGTDFALTFLRYRELKIETFNASQPWYYGAIFSPALPEPLSVAGRIDELLESPSLPNSLPFRKVLVPQ</sequence>
<feature type="signal peptide" evidence="1">
    <location>
        <begin position="1"/>
        <end position="18"/>
    </location>
</feature>
<dbReference type="AlphaFoldDB" id="A0A165LIS9"/>
<evidence type="ECO:0008006" key="4">
    <source>
        <dbReference type="Google" id="ProtNLM"/>
    </source>
</evidence>
<accession>A0A165LIS9</accession>
<gene>
    <name evidence="2" type="ORF">EXIGLDRAFT_763948</name>
</gene>